<proteinExistence type="predicted"/>
<gene>
    <name evidence="3" type="ORF">GW587_11840</name>
</gene>
<evidence type="ECO:0000259" key="2">
    <source>
        <dbReference type="Pfam" id="PF24880"/>
    </source>
</evidence>
<evidence type="ECO:0000313" key="4">
    <source>
        <dbReference type="Proteomes" id="UP000666369"/>
    </source>
</evidence>
<feature type="domain" description="DUF7738" evidence="2">
    <location>
        <begin position="64"/>
        <end position="178"/>
    </location>
</feature>
<dbReference type="Proteomes" id="UP000666369">
    <property type="component" value="Unassembled WGS sequence"/>
</dbReference>
<reference evidence="4" key="2">
    <citation type="submission" date="2023-07" db="EMBL/GenBank/DDBJ databases">
        <title>Duganella aceri sp. nov., isolated from tree sap.</title>
        <authorList>
            <person name="Kim I.S."/>
        </authorList>
    </citation>
    <scope>NUCLEOTIDE SEQUENCE [LARGE SCALE GENOMIC DNA]</scope>
    <source>
        <strain evidence="4">SAP-35</strain>
    </source>
</reference>
<keyword evidence="1" id="KW-0732">Signal</keyword>
<keyword evidence="4" id="KW-1185">Reference proteome</keyword>
<organism evidence="3 4">
    <name type="scientific">Duganella aceris</name>
    <dbReference type="NCBI Taxonomy" id="2703883"/>
    <lineage>
        <taxon>Bacteria</taxon>
        <taxon>Pseudomonadati</taxon>
        <taxon>Pseudomonadota</taxon>
        <taxon>Betaproteobacteria</taxon>
        <taxon>Burkholderiales</taxon>
        <taxon>Oxalobacteraceae</taxon>
        <taxon>Telluria group</taxon>
        <taxon>Duganella</taxon>
    </lineage>
</organism>
<feature type="signal peptide" evidence="1">
    <location>
        <begin position="1"/>
        <end position="23"/>
    </location>
</feature>
<accession>A0ABX0FK36</accession>
<dbReference type="InterPro" id="IPR056640">
    <property type="entry name" value="DUF7738"/>
</dbReference>
<reference evidence="3 4" key="1">
    <citation type="submission" date="2020-01" db="EMBL/GenBank/DDBJ databases">
        <authorList>
            <person name="Lee S.D."/>
        </authorList>
    </citation>
    <scope>NUCLEOTIDE SEQUENCE [LARGE SCALE GENOMIC DNA]</scope>
    <source>
        <strain evidence="3 4">SAP-35</strain>
    </source>
</reference>
<dbReference type="Pfam" id="PF24880">
    <property type="entry name" value="DUF7738"/>
    <property type="match status" value="1"/>
</dbReference>
<comment type="caution">
    <text evidence="3">The sequence shown here is derived from an EMBL/GenBank/DDBJ whole genome shotgun (WGS) entry which is preliminary data.</text>
</comment>
<name>A0ABX0FK36_9BURK</name>
<evidence type="ECO:0000256" key="1">
    <source>
        <dbReference type="SAM" id="SignalP"/>
    </source>
</evidence>
<dbReference type="RefSeq" id="WP_166102835.1">
    <property type="nucleotide sequence ID" value="NZ_JAADJT010000005.1"/>
</dbReference>
<protein>
    <recommendedName>
        <fullName evidence="2">DUF7738 domain-containing protein</fullName>
    </recommendedName>
</protein>
<evidence type="ECO:0000313" key="3">
    <source>
        <dbReference type="EMBL" id="NGZ84941.1"/>
    </source>
</evidence>
<dbReference type="EMBL" id="JAADJT010000005">
    <property type="protein sequence ID" value="NGZ84941.1"/>
    <property type="molecule type" value="Genomic_DNA"/>
</dbReference>
<sequence>MGKIYVPILLAVAIPACYGQTSAASPSMGDRFNSAFEKAAKATGVIKGYGRPSKVDKGAQPAISIYFNNHQLMLGRQMDEWKKAIGSGGVCSPKSERPMWCKWDTLGIEITATFERPQLVSQMKLHFSRDPEESLYDTRPRDAKGKPIDPVWLSKGVFPGYLELDGFGIDKHAKFWEVRAGADRQRDLQCGLQSCAHPRGLFGPDAAIYLMLSREDEYGELREFGITSSTE</sequence>
<feature type="chain" id="PRO_5047111022" description="DUF7738 domain-containing protein" evidence="1">
    <location>
        <begin position="24"/>
        <end position="231"/>
    </location>
</feature>